<dbReference type="Gene3D" id="2.60.40.10">
    <property type="entry name" value="Immunoglobulins"/>
    <property type="match status" value="5"/>
</dbReference>
<comment type="caution">
    <text evidence="4">The sequence shown here is derived from an EMBL/GenBank/DDBJ whole genome shotgun (WGS) entry which is preliminary data.</text>
</comment>
<dbReference type="SMART" id="SM00429">
    <property type="entry name" value="IPT"/>
    <property type="match status" value="5"/>
</dbReference>
<keyword evidence="5" id="KW-1185">Reference proteome</keyword>
<evidence type="ECO:0000256" key="2">
    <source>
        <dbReference type="SAM" id="SignalP"/>
    </source>
</evidence>
<feature type="domain" description="IPT/TIG" evidence="3">
    <location>
        <begin position="270"/>
        <end position="350"/>
    </location>
</feature>
<accession>A0A327VSY1</accession>
<feature type="signal peptide" evidence="2">
    <location>
        <begin position="1"/>
        <end position="16"/>
    </location>
</feature>
<sequence>MKKLIYLGLMMLAVMAGCKKENPAVSVQLTIKDFFPVSGNPGTVVTIRGTGFGKNLDANAVAFNGIAASVLNVNDTLLVVQAPDKGTTGKITITAHEQTVNGNVYTYQALSVHQLAPANGPEGTNVYISGAGLAGTDGPATVTINGKPAIVSNANDTLLVVVIPPGAGSGPLEISVNGQKTVSPAFTFQAIGSIKPLKGGAGTNVTITGTGFSTNIQDNAVAFNGVSAKVVSASATALVVTAPTGVQTGPVSVIINSQKTAGPVFTVVPAPTIKSVAPLSGPAGTLVTITGRDFSELKEENSVTVNGMQMNVMSASATQLTATIPATATSGPLALNVNNQTVTGPVFTVQALGVSKLLPDNGLAGSVVVMKGMGFSTNVAQNIVTINGLTVQVTAATDTTLTVQMPVGVTTGTLNVEVGSLSAVGPVFRRAGVEVFYKGTWATAPSSHMVFDSKGNMFVGINAKIGRIAPDGTATAFAGSDNSGNQDGTGTAAMFSNIGGLGIDAQDNLYVADAWNGSIRKITPAGEVSTYYRGITFSPRFVYADATGNVYFGSEYNGYFKLNPGATQMTQVGRVNGNAQFVVNNGKIFYANTDMHTIQQIVMSTGMISTFTGASWQDGYVDGPPGQSRMNNPSGIVFDPVSGLFYFNDASNYSIRAFAPDGTVSTITGAAGSYLPWKSGNVNGPLKDALFGMNQSAGIAVDKAGSIYIYEQRFSQIRKIVLQ</sequence>
<dbReference type="InterPro" id="IPR014756">
    <property type="entry name" value="Ig_E-set"/>
</dbReference>
<dbReference type="AlphaFoldDB" id="A0A327VSY1"/>
<dbReference type="InterPro" id="IPR013783">
    <property type="entry name" value="Ig-like_fold"/>
</dbReference>
<dbReference type="InterPro" id="IPR011042">
    <property type="entry name" value="6-blade_b-propeller_TolB-like"/>
</dbReference>
<dbReference type="EMBL" id="QLMA01000012">
    <property type="protein sequence ID" value="RAJ73703.1"/>
    <property type="molecule type" value="Genomic_DNA"/>
</dbReference>
<dbReference type="InterPro" id="IPR052387">
    <property type="entry name" value="Fibrocystin"/>
</dbReference>
<dbReference type="SUPFAM" id="SSF101898">
    <property type="entry name" value="NHL repeat"/>
    <property type="match status" value="1"/>
</dbReference>
<feature type="domain" description="IPT/TIG" evidence="3">
    <location>
        <begin position="109"/>
        <end position="191"/>
    </location>
</feature>
<dbReference type="PROSITE" id="PS51257">
    <property type="entry name" value="PROKAR_LIPOPROTEIN"/>
    <property type="match status" value="1"/>
</dbReference>
<evidence type="ECO:0000313" key="4">
    <source>
        <dbReference type="EMBL" id="RAJ73703.1"/>
    </source>
</evidence>
<dbReference type="OrthoDB" id="670826at2"/>
<organism evidence="4 5">
    <name type="scientific">Chitinophaga dinghuensis</name>
    <dbReference type="NCBI Taxonomy" id="1539050"/>
    <lineage>
        <taxon>Bacteria</taxon>
        <taxon>Pseudomonadati</taxon>
        <taxon>Bacteroidota</taxon>
        <taxon>Chitinophagia</taxon>
        <taxon>Chitinophagales</taxon>
        <taxon>Chitinophagaceae</taxon>
        <taxon>Chitinophaga</taxon>
    </lineage>
</organism>
<dbReference type="RefSeq" id="WP_111595340.1">
    <property type="nucleotide sequence ID" value="NZ_QLMA01000012.1"/>
</dbReference>
<name>A0A327VSY1_9BACT</name>
<dbReference type="Gene3D" id="2.120.10.30">
    <property type="entry name" value="TolB, C-terminal domain"/>
    <property type="match status" value="2"/>
</dbReference>
<dbReference type="PANTHER" id="PTHR46769:SF2">
    <property type="entry name" value="FIBROCYSTIN-L ISOFORM 2 PRECURSOR-RELATED"/>
    <property type="match status" value="1"/>
</dbReference>
<keyword evidence="1 2" id="KW-0732">Signal</keyword>
<reference evidence="4 5" key="1">
    <citation type="submission" date="2018-06" db="EMBL/GenBank/DDBJ databases">
        <title>Genomic Encyclopedia of Archaeal and Bacterial Type Strains, Phase II (KMG-II): from individual species to whole genera.</title>
        <authorList>
            <person name="Goeker M."/>
        </authorList>
    </citation>
    <scope>NUCLEOTIDE SEQUENCE [LARGE SCALE GENOMIC DNA]</scope>
    <source>
        <strain evidence="4 5">DSM 29821</strain>
    </source>
</reference>
<evidence type="ECO:0000313" key="5">
    <source>
        <dbReference type="Proteomes" id="UP000249819"/>
    </source>
</evidence>
<feature type="chain" id="PRO_5016374714" evidence="2">
    <location>
        <begin position="17"/>
        <end position="723"/>
    </location>
</feature>
<feature type="domain" description="IPT/TIG" evidence="3">
    <location>
        <begin position="193"/>
        <end position="268"/>
    </location>
</feature>
<proteinExistence type="predicted"/>
<dbReference type="InterPro" id="IPR002909">
    <property type="entry name" value="IPT_dom"/>
</dbReference>
<gene>
    <name evidence="4" type="ORF">CLV59_11244</name>
</gene>
<dbReference type="PANTHER" id="PTHR46769">
    <property type="entry name" value="POLYCYSTIC KIDNEY AND HEPATIC DISEASE 1 (AUTOSOMAL RECESSIVE)-LIKE 1"/>
    <property type="match status" value="1"/>
</dbReference>
<evidence type="ECO:0000259" key="3">
    <source>
        <dbReference type="SMART" id="SM00429"/>
    </source>
</evidence>
<protein>
    <submittedName>
        <fullName evidence="4">IPT/TIG domain-containing protein</fullName>
    </submittedName>
</protein>
<dbReference type="Proteomes" id="UP000249819">
    <property type="component" value="Unassembled WGS sequence"/>
</dbReference>
<feature type="domain" description="IPT/TIG" evidence="3">
    <location>
        <begin position="28"/>
        <end position="108"/>
    </location>
</feature>
<dbReference type="CDD" id="cd00603">
    <property type="entry name" value="IPT_PCSR"/>
    <property type="match status" value="4"/>
</dbReference>
<dbReference type="SUPFAM" id="SSF81296">
    <property type="entry name" value="E set domains"/>
    <property type="match status" value="5"/>
</dbReference>
<evidence type="ECO:0000256" key="1">
    <source>
        <dbReference type="ARBA" id="ARBA00022729"/>
    </source>
</evidence>
<dbReference type="Pfam" id="PF01833">
    <property type="entry name" value="TIG"/>
    <property type="match status" value="5"/>
</dbReference>
<feature type="domain" description="IPT/TIG" evidence="3">
    <location>
        <begin position="351"/>
        <end position="429"/>
    </location>
</feature>